<reference evidence="2 3" key="1">
    <citation type="journal article" date="2024" name="J Genomics">
        <title>Draft genome sequencing and assembly of Favolaschia claudopus CIRM-BRFM 2984 isolated from oak limbs.</title>
        <authorList>
            <person name="Navarro D."/>
            <person name="Drula E."/>
            <person name="Chaduli D."/>
            <person name="Cazenave R."/>
            <person name="Ahrendt S."/>
            <person name="Wang J."/>
            <person name="Lipzen A."/>
            <person name="Daum C."/>
            <person name="Barry K."/>
            <person name="Grigoriev I.V."/>
            <person name="Favel A."/>
            <person name="Rosso M.N."/>
            <person name="Martin F."/>
        </authorList>
    </citation>
    <scope>NUCLEOTIDE SEQUENCE [LARGE SCALE GENOMIC DNA]</scope>
    <source>
        <strain evidence="2 3">CIRM-BRFM 2984</strain>
    </source>
</reference>
<gene>
    <name evidence="2" type="ORF">R3P38DRAFT_2771260</name>
</gene>
<feature type="compositionally biased region" description="Basic and acidic residues" evidence="1">
    <location>
        <begin position="54"/>
        <end position="64"/>
    </location>
</feature>
<dbReference type="Proteomes" id="UP001362999">
    <property type="component" value="Unassembled WGS sequence"/>
</dbReference>
<accession>A0AAW0CAB9</accession>
<feature type="region of interest" description="Disordered" evidence="1">
    <location>
        <begin position="1"/>
        <end position="25"/>
    </location>
</feature>
<dbReference type="EMBL" id="JAWWNJ010000019">
    <property type="protein sequence ID" value="KAK7035630.1"/>
    <property type="molecule type" value="Genomic_DNA"/>
</dbReference>
<keyword evidence="3" id="KW-1185">Reference proteome</keyword>
<feature type="region of interest" description="Disordered" evidence="1">
    <location>
        <begin position="169"/>
        <end position="200"/>
    </location>
</feature>
<dbReference type="AlphaFoldDB" id="A0AAW0CAB9"/>
<protein>
    <submittedName>
        <fullName evidence="2">Uncharacterized protein</fullName>
    </submittedName>
</protein>
<name>A0AAW0CAB9_9AGAR</name>
<evidence type="ECO:0000313" key="3">
    <source>
        <dbReference type="Proteomes" id="UP001362999"/>
    </source>
</evidence>
<comment type="caution">
    <text evidence="2">The sequence shown here is derived from an EMBL/GenBank/DDBJ whole genome shotgun (WGS) entry which is preliminary data.</text>
</comment>
<feature type="region of interest" description="Disordered" evidence="1">
    <location>
        <begin position="54"/>
        <end position="73"/>
    </location>
</feature>
<sequence length="485" mass="54090">MAASTQKIPGAPGDGDGGNLTTSRERRFELAELGHSQIHKAVLKTPTLWTDSAYGKRRDTRSDGRPSTIKHRSAQLQYAHDTLPDIRHAGLYCARLFSTDRQLAVTKSLSLHRHLSFALHSTHTMLATIARPVPHAPHASSPSTPPPESLASEYAPELHPDYVSYIGDGKSFAVQPDSHDADPNSPPLLTPTAPATTPMPRHRSCFFRLHYLRLRAEKLRQLQPSSGNMEDCCPSPTQTPPTHHVTRPSTSDSLPPPPPIPDAETREAQTARKIKKYVVMTTVSIPAANRLVDSANDAYRRLPRTQTPPYLKIGAQTRRRPPRHLPHLPCPPQIDAADSHHHPVRKSRFGRARERPTRRLSGLVNGPKRLKLNLKESTKRNEGKARKESNSQVDSAAYPPASRVKSENDTVQTVRIDEGDSLRGTNARFNQVKGLSVVYLNWNETVIEFYLKILRRHSLGLQKMQKFKSSKENVMGGVECQFKQA</sequence>
<proteinExistence type="predicted"/>
<organism evidence="2 3">
    <name type="scientific">Favolaschia claudopus</name>
    <dbReference type="NCBI Taxonomy" id="2862362"/>
    <lineage>
        <taxon>Eukaryota</taxon>
        <taxon>Fungi</taxon>
        <taxon>Dikarya</taxon>
        <taxon>Basidiomycota</taxon>
        <taxon>Agaricomycotina</taxon>
        <taxon>Agaricomycetes</taxon>
        <taxon>Agaricomycetidae</taxon>
        <taxon>Agaricales</taxon>
        <taxon>Marasmiineae</taxon>
        <taxon>Mycenaceae</taxon>
        <taxon>Favolaschia</taxon>
    </lineage>
</organism>
<feature type="compositionally biased region" description="Basic and acidic residues" evidence="1">
    <location>
        <begin position="373"/>
        <end position="389"/>
    </location>
</feature>
<feature type="region of interest" description="Disordered" evidence="1">
    <location>
        <begin position="333"/>
        <end position="410"/>
    </location>
</feature>
<feature type="region of interest" description="Disordered" evidence="1">
    <location>
        <begin position="134"/>
        <end position="153"/>
    </location>
</feature>
<evidence type="ECO:0000313" key="2">
    <source>
        <dbReference type="EMBL" id="KAK7035630.1"/>
    </source>
</evidence>
<evidence type="ECO:0000256" key="1">
    <source>
        <dbReference type="SAM" id="MobiDB-lite"/>
    </source>
</evidence>
<feature type="region of interest" description="Disordered" evidence="1">
    <location>
        <begin position="224"/>
        <end position="269"/>
    </location>
</feature>